<name>A0A5C6QF73_9GAMM</name>
<comment type="caution">
    <text evidence="2">The sequence shown here is derived from an EMBL/GenBank/DDBJ whole genome shotgun (WGS) entry which is preliminary data.</text>
</comment>
<accession>A0A5C6QF73</accession>
<dbReference type="OrthoDB" id="6228570at2"/>
<evidence type="ECO:0000313" key="4">
    <source>
        <dbReference type="Proteomes" id="UP000321917"/>
    </source>
</evidence>
<sequence>MSPEQLKVLQRLSQLFEQGTAGPSQIRELSSLLSAINQNQSDLFANTPLAHARSSNDTL</sequence>
<evidence type="ECO:0000313" key="3">
    <source>
        <dbReference type="Proteomes" id="UP000321525"/>
    </source>
</evidence>
<protein>
    <submittedName>
        <fullName evidence="2">Uncharacterized protein</fullName>
    </submittedName>
</protein>
<gene>
    <name evidence="1" type="ORF">ESZ26_06040</name>
    <name evidence="2" type="ORF">ESZ27_08000</name>
</gene>
<dbReference type="EMBL" id="VOLQ01000012">
    <property type="protein sequence ID" value="TWX67656.1"/>
    <property type="molecule type" value="Genomic_DNA"/>
</dbReference>
<evidence type="ECO:0000313" key="2">
    <source>
        <dbReference type="EMBL" id="TWX67656.1"/>
    </source>
</evidence>
<proteinExistence type="predicted"/>
<organism evidence="2 4">
    <name type="scientific">Colwellia hornerae</name>
    <dbReference type="NCBI Taxonomy" id="89402"/>
    <lineage>
        <taxon>Bacteria</taxon>
        <taxon>Pseudomonadati</taxon>
        <taxon>Pseudomonadota</taxon>
        <taxon>Gammaproteobacteria</taxon>
        <taxon>Alteromonadales</taxon>
        <taxon>Colwelliaceae</taxon>
        <taxon>Colwellia</taxon>
    </lineage>
</organism>
<dbReference type="RefSeq" id="WP_146798847.1">
    <property type="nucleotide sequence ID" value="NZ_VOLP01000007.1"/>
</dbReference>
<dbReference type="Proteomes" id="UP000321525">
    <property type="component" value="Unassembled WGS sequence"/>
</dbReference>
<dbReference type="AlphaFoldDB" id="A0A5C6QF73"/>
<dbReference type="Proteomes" id="UP000321917">
    <property type="component" value="Unassembled WGS sequence"/>
</dbReference>
<evidence type="ECO:0000313" key="1">
    <source>
        <dbReference type="EMBL" id="TWX61297.1"/>
    </source>
</evidence>
<dbReference type="EMBL" id="VOLR01000006">
    <property type="protein sequence ID" value="TWX61297.1"/>
    <property type="molecule type" value="Genomic_DNA"/>
</dbReference>
<reference evidence="2 4" key="1">
    <citation type="submission" date="2019-07" db="EMBL/GenBank/DDBJ databases">
        <title>Genomes of sea-ice associated Colwellia species.</title>
        <authorList>
            <person name="Bowman J.P."/>
        </authorList>
    </citation>
    <scope>NUCLEOTIDE SEQUENCE [LARGE SCALE GENOMIC DNA]</scope>
    <source>
        <strain evidence="1 3">ACAM 607</strain>
        <strain evidence="2 4">IC036</strain>
    </source>
</reference>
<keyword evidence="3" id="KW-1185">Reference proteome</keyword>